<dbReference type="Pfam" id="PF06081">
    <property type="entry name" value="ArAE_1"/>
    <property type="match status" value="1"/>
</dbReference>
<feature type="transmembrane region" description="Helical" evidence="6">
    <location>
        <begin position="55"/>
        <end position="72"/>
    </location>
</feature>
<evidence type="ECO:0000256" key="2">
    <source>
        <dbReference type="ARBA" id="ARBA00022475"/>
    </source>
</evidence>
<gene>
    <name evidence="7" type="ORF">IMZ08_20820</name>
</gene>
<keyword evidence="5 6" id="KW-0472">Membrane</keyword>
<protein>
    <submittedName>
        <fullName evidence="7">Aromatic acid exporter family protein</fullName>
    </submittedName>
</protein>
<dbReference type="EMBL" id="JADCLJ010000025">
    <property type="protein sequence ID" value="MBE4910483.1"/>
    <property type="molecule type" value="Genomic_DNA"/>
</dbReference>
<evidence type="ECO:0000256" key="1">
    <source>
        <dbReference type="ARBA" id="ARBA00004651"/>
    </source>
</evidence>
<accession>A0ABR9QPR0</accession>
<name>A0ABR9QPR0_9BACI</name>
<evidence type="ECO:0000256" key="6">
    <source>
        <dbReference type="SAM" id="Phobius"/>
    </source>
</evidence>
<comment type="subcellular location">
    <subcellularLocation>
        <location evidence="1">Cell membrane</location>
        <topology evidence="1">Multi-pass membrane protein</topology>
    </subcellularLocation>
</comment>
<comment type="caution">
    <text evidence="7">The sequence shown here is derived from an EMBL/GenBank/DDBJ whole genome shotgun (WGS) entry which is preliminary data.</text>
</comment>
<keyword evidence="3 6" id="KW-0812">Transmembrane</keyword>
<dbReference type="PANTHER" id="PTHR30509:SF27">
    <property type="entry name" value="UPF0421 PROTEIN YGAE"/>
    <property type="match status" value="1"/>
</dbReference>
<keyword evidence="2" id="KW-1003">Cell membrane</keyword>
<proteinExistence type="predicted"/>
<organism evidence="7 8">
    <name type="scientific">Litchfieldia luteola</name>
    <dbReference type="NCBI Taxonomy" id="682179"/>
    <lineage>
        <taxon>Bacteria</taxon>
        <taxon>Bacillati</taxon>
        <taxon>Bacillota</taxon>
        <taxon>Bacilli</taxon>
        <taxon>Bacillales</taxon>
        <taxon>Bacillaceae</taxon>
        <taxon>Litchfieldia</taxon>
    </lineage>
</organism>
<feature type="transmembrane region" description="Helical" evidence="6">
    <location>
        <begin position="122"/>
        <end position="143"/>
    </location>
</feature>
<dbReference type="RefSeq" id="WP_193539774.1">
    <property type="nucleotide sequence ID" value="NZ_JADCLJ010000025.1"/>
</dbReference>
<keyword evidence="8" id="KW-1185">Reference proteome</keyword>
<evidence type="ECO:0000256" key="4">
    <source>
        <dbReference type="ARBA" id="ARBA00022989"/>
    </source>
</evidence>
<dbReference type="InterPro" id="IPR010343">
    <property type="entry name" value="ArAE_1"/>
</dbReference>
<evidence type="ECO:0000256" key="5">
    <source>
        <dbReference type="ARBA" id="ARBA00023136"/>
    </source>
</evidence>
<dbReference type="PANTHER" id="PTHR30509">
    <property type="entry name" value="P-HYDROXYBENZOIC ACID EFFLUX PUMP SUBUNIT-RELATED"/>
    <property type="match status" value="1"/>
</dbReference>
<evidence type="ECO:0000313" key="8">
    <source>
        <dbReference type="Proteomes" id="UP001516662"/>
    </source>
</evidence>
<evidence type="ECO:0000313" key="7">
    <source>
        <dbReference type="EMBL" id="MBE4910483.1"/>
    </source>
</evidence>
<keyword evidence="4 6" id="KW-1133">Transmembrane helix</keyword>
<sequence>MKLGARIFKTGIAITLALVLADMLNLSAPVFAGIAAIFAIQPSIYRSVVSVIEQFQANVIGAGLAIFSVLLFGNDPFIIGLTAILVIAITIKLKIETTIPVAVVTVIAIMQNPGEEFLSFALLRFSTIMLGILSAFLVNLVFIPPKHEKKLYYKIVDQTEEILKWIRMNTRNASEFGVLKSDIDKIKDGMQKVEQFYVLYKEERNYLKNNKYVKARKLVIYRQMIKTTNKALATLKKLHRLDNELKSMPDDLQQLIIEELNDLLYFHEQVLLKFIRKTKPHPEDLHGELEFNKKSVIERFVKYNKLDDERAQKDWYHLFPLISTIVEYSDEMEHLDTLIDRYQAHHKADDDFEKNA</sequence>
<feature type="transmembrane region" description="Helical" evidence="6">
    <location>
        <begin position="84"/>
        <end position="110"/>
    </location>
</feature>
<dbReference type="Proteomes" id="UP001516662">
    <property type="component" value="Unassembled WGS sequence"/>
</dbReference>
<evidence type="ECO:0000256" key="3">
    <source>
        <dbReference type="ARBA" id="ARBA00022692"/>
    </source>
</evidence>
<reference evidence="7 8" key="1">
    <citation type="submission" date="2020-10" db="EMBL/GenBank/DDBJ databases">
        <title>Bacillus sp. HD4P25, an endophyte from a halophyte.</title>
        <authorList>
            <person name="Sun J.-Q."/>
        </authorList>
    </citation>
    <scope>NUCLEOTIDE SEQUENCE [LARGE SCALE GENOMIC DNA]</scope>
    <source>
        <strain evidence="7 8">YIM 93174</strain>
    </source>
</reference>